<proteinExistence type="predicted"/>
<dbReference type="Proteomes" id="UP000030377">
    <property type="component" value="Unassembled WGS sequence"/>
</dbReference>
<comment type="caution">
    <text evidence="1">The sequence shown here is derived from an EMBL/GenBank/DDBJ whole genome shotgun (WGS) entry which is preliminary data.</text>
</comment>
<dbReference type="EMBL" id="JRPN01000019">
    <property type="protein sequence ID" value="KGT76957.1"/>
    <property type="molecule type" value="Genomic_DNA"/>
</dbReference>
<evidence type="ECO:0000313" key="2">
    <source>
        <dbReference type="Proteomes" id="UP000030377"/>
    </source>
</evidence>
<protein>
    <submittedName>
        <fullName evidence="1">Uncharacterized protein</fullName>
    </submittedName>
</protein>
<dbReference type="GeneID" id="46488831"/>
<gene>
    <name evidence="1" type="ORF">MA20_25745</name>
</gene>
<accession>A0A0A3XRA1</accession>
<reference evidence="1 2" key="1">
    <citation type="submission" date="2014-09" db="EMBL/GenBank/DDBJ databases">
        <title>Draft genome of Bradyrhizobium japonicum Is-34.</title>
        <authorList>
            <person name="Tsurumaru H."/>
            <person name="Yamakawa T."/>
            <person name="Hashimoto S."/>
            <person name="Okizaki K."/>
            <person name="Kanesaki Y."/>
            <person name="Yoshikawa H."/>
            <person name="Yajima S."/>
        </authorList>
    </citation>
    <scope>NUCLEOTIDE SEQUENCE [LARGE SCALE GENOMIC DNA]</scope>
    <source>
        <strain evidence="1 2">Is-34</strain>
    </source>
</reference>
<dbReference type="RefSeq" id="WP_011084387.1">
    <property type="nucleotide sequence ID" value="NZ_BJNK01000019.1"/>
</dbReference>
<name>A0A0A3XRA1_BRAJP</name>
<organism evidence="1 2">
    <name type="scientific">Bradyrhizobium japonicum</name>
    <dbReference type="NCBI Taxonomy" id="375"/>
    <lineage>
        <taxon>Bacteria</taxon>
        <taxon>Pseudomonadati</taxon>
        <taxon>Pseudomonadota</taxon>
        <taxon>Alphaproteobacteria</taxon>
        <taxon>Hyphomicrobiales</taxon>
        <taxon>Nitrobacteraceae</taxon>
        <taxon>Bradyrhizobium</taxon>
    </lineage>
</organism>
<evidence type="ECO:0000313" key="1">
    <source>
        <dbReference type="EMBL" id="KGT76957.1"/>
    </source>
</evidence>
<dbReference type="KEGG" id="bjp:RN69_40000"/>
<sequence>MADQQLLAIVWGETSGLAAKDGSNQTLARLHAVVAKLAAAAQRRGLGGNLKQQLAPRANDAVAMVTYNAMSSTVSAVETNTYRAEMELPARAVLWEVNENGAPPRDNLPPTSVAWMFDADVTSGGDFVAGTGADTRTYRLFESPKLPAEDELPYVSGYTDSGVVRPSDRRRWYRSPAWGIGLSGGALFFLAAFSLLWTASSFSLAYDLLANRQIEDGQKFSSSLPLPACPAGGGPDQKACETAADTLKGKSGTALDDARKSRDKKLYDLFSDQGPTCVERLTKWADETKPPVDPKTKKPISADDQAKNLFCLALLGDAVKFAAQNLVIKADTWVGHAAQFVGWWLFGWHVPTSGAQAVSLGMPTALMMLGVILVLVGLGKGVNGTPLGALISPNGRYSLALAQVTSWTVLVLTSVMAIAIFNGGLVSEMVRNFPRAVSDLPNAVKNGFFPDIPTGIWGVLGISFGSTVLSTLIKSIKGTDDSPTVVSSERSQPVGSVTMFKDKVAGYDPRHRASIADWFLGEDTDNKDKIDITRVQMVLITSGLLVTYGNAIFAAVRDLTAQEILLVIQKVDVLIGALPPVGTSMAAMLAVSHATYLVAKAADTPSPKPVQH</sequence>
<dbReference type="AlphaFoldDB" id="A0A0A3XRA1"/>